<reference evidence="12 13" key="1">
    <citation type="submission" date="2015-01" db="EMBL/GenBank/DDBJ databases">
        <title>Paenibacillus swuensis/DY6/whole genome sequencing.</title>
        <authorList>
            <person name="Kim M.K."/>
            <person name="Srinivasan S."/>
            <person name="Lee J.-J."/>
        </authorList>
    </citation>
    <scope>NUCLEOTIDE SEQUENCE [LARGE SCALE GENOMIC DNA]</scope>
    <source>
        <strain evidence="12 13">DY6</strain>
    </source>
</reference>
<comment type="similarity">
    <text evidence="3 10">Belongs to the PstS family.</text>
</comment>
<keyword evidence="9 10" id="KW-0449">Lipoprotein</keyword>
<dbReference type="Proteomes" id="UP000076927">
    <property type="component" value="Chromosome"/>
</dbReference>
<proteinExistence type="inferred from homology"/>
<dbReference type="PANTHER" id="PTHR30570">
    <property type="entry name" value="PERIPLASMIC PHOSPHATE BINDING COMPONENT OF PHOSPHATE ABC TRANSPORTER"/>
    <property type="match status" value="1"/>
</dbReference>
<keyword evidence="13" id="KW-1185">Reference proteome</keyword>
<evidence type="ECO:0000256" key="6">
    <source>
        <dbReference type="ARBA" id="ARBA00022592"/>
    </source>
</evidence>
<dbReference type="InterPro" id="IPR011862">
    <property type="entry name" value="Phos-bd"/>
</dbReference>
<dbReference type="EMBL" id="CP011388">
    <property type="protein sequence ID" value="ANE48369.1"/>
    <property type="molecule type" value="Genomic_DNA"/>
</dbReference>
<gene>
    <name evidence="12" type="ORF">SY83_21155</name>
</gene>
<dbReference type="RefSeq" id="WP_068610131.1">
    <property type="nucleotide sequence ID" value="NZ_CP011388.1"/>
</dbReference>
<evidence type="ECO:0000313" key="13">
    <source>
        <dbReference type="Proteomes" id="UP000076927"/>
    </source>
</evidence>
<keyword evidence="6 10" id="KW-0592">Phosphate transport</keyword>
<comment type="function">
    <text evidence="10">Involved in the system for phosphate transport across the cytoplasmic membrane.</text>
</comment>
<evidence type="ECO:0000256" key="10">
    <source>
        <dbReference type="RuleBase" id="RU367119"/>
    </source>
</evidence>
<feature type="chain" id="PRO_5039754723" description="Phosphate-binding protein" evidence="10">
    <location>
        <begin position="20"/>
        <end position="330"/>
    </location>
</feature>
<dbReference type="InterPro" id="IPR050811">
    <property type="entry name" value="Phosphate_ABC_transporter"/>
</dbReference>
<keyword evidence="7 10" id="KW-0732">Signal</keyword>
<dbReference type="GO" id="GO:0042301">
    <property type="term" value="F:phosphate ion binding"/>
    <property type="evidence" value="ECO:0007669"/>
    <property type="project" value="UniProtKB-UniRule"/>
</dbReference>
<evidence type="ECO:0000256" key="5">
    <source>
        <dbReference type="ARBA" id="ARBA00022448"/>
    </source>
</evidence>
<keyword evidence="10" id="KW-0472">Membrane</keyword>
<comment type="subcellular location">
    <subcellularLocation>
        <location evidence="2 10">Cell membrane</location>
        <topology evidence="2 10">Lipid-anchor</topology>
    </subcellularLocation>
</comment>
<keyword evidence="10" id="KW-1003">Cell membrane</keyword>
<sequence length="330" mass="35553">MFKGVLRKGSIVLASTVLAFTLAACGNNGGNNTGNGAAEGGNNTGTEAVKDLSGEIRIDGSSTVFPITQAVAEEFMNINNGVNVTVSEGGTSTGFKKIINGEIDIADASRKVKDEEVADLKAKNEEVVEMPVALDGITVVINKENTWATEMTVEELKMIWQKDSKVKLWSDVRPDWPKEEIKLFGPGTSSGTFEYFTEEINGTKNESTTNYTPSEDDNVLVTGVAGEKNSLGYFGFAYYEENADKLTAVAIKETADAAAVAPSVETIGDGSYKPLSRPIFIYPLKSALAKPHIAEFVKYLNGEEGQALVEEVGYIKLSAEDYKKNLDMVK</sequence>
<evidence type="ECO:0000256" key="9">
    <source>
        <dbReference type="ARBA" id="ARBA00023288"/>
    </source>
</evidence>
<accession>A0A172TMQ9</accession>
<dbReference type="Gene3D" id="3.40.190.10">
    <property type="entry name" value="Periplasmic binding protein-like II"/>
    <property type="match status" value="2"/>
</dbReference>
<dbReference type="GO" id="GO:0006817">
    <property type="term" value="P:phosphate ion transport"/>
    <property type="evidence" value="ECO:0007669"/>
    <property type="project" value="UniProtKB-UniRule"/>
</dbReference>
<comment type="subunit">
    <text evidence="4 10">The complex is composed of two ATP-binding proteins (PstB), two transmembrane proteins (PstC and PstA) and a solute-binding protein (PstS).</text>
</comment>
<dbReference type="GO" id="GO:0005886">
    <property type="term" value="C:plasma membrane"/>
    <property type="evidence" value="ECO:0007669"/>
    <property type="project" value="UniProtKB-SubCell"/>
</dbReference>
<dbReference type="InterPro" id="IPR024370">
    <property type="entry name" value="PBP_domain"/>
</dbReference>
<comment type="function">
    <text evidence="1">Part of the ABC transporter complex PstSACB involved in phosphate import.</text>
</comment>
<organism evidence="12 13">
    <name type="scientific">Paenibacillus swuensis</name>
    <dbReference type="NCBI Taxonomy" id="1178515"/>
    <lineage>
        <taxon>Bacteria</taxon>
        <taxon>Bacillati</taxon>
        <taxon>Bacillota</taxon>
        <taxon>Bacilli</taxon>
        <taxon>Bacillales</taxon>
        <taxon>Paenibacillaceae</taxon>
        <taxon>Paenibacillus</taxon>
    </lineage>
</organism>
<evidence type="ECO:0000256" key="2">
    <source>
        <dbReference type="ARBA" id="ARBA00004193"/>
    </source>
</evidence>
<dbReference type="PROSITE" id="PS51257">
    <property type="entry name" value="PROKAR_LIPOPROTEIN"/>
    <property type="match status" value="1"/>
</dbReference>
<protein>
    <recommendedName>
        <fullName evidence="10">Phosphate-binding protein</fullName>
    </recommendedName>
</protein>
<dbReference type="KEGG" id="pswu:SY83_21155"/>
<evidence type="ECO:0000256" key="1">
    <source>
        <dbReference type="ARBA" id="ARBA00002841"/>
    </source>
</evidence>
<name>A0A172TMQ9_9BACL</name>
<dbReference type="SUPFAM" id="SSF53850">
    <property type="entry name" value="Periplasmic binding protein-like II"/>
    <property type="match status" value="1"/>
</dbReference>
<dbReference type="PANTHER" id="PTHR30570:SF1">
    <property type="entry name" value="PHOSPHATE-BINDING PROTEIN PSTS"/>
    <property type="match status" value="1"/>
</dbReference>
<evidence type="ECO:0000256" key="3">
    <source>
        <dbReference type="ARBA" id="ARBA00008725"/>
    </source>
</evidence>
<feature type="domain" description="PBP" evidence="11">
    <location>
        <begin position="49"/>
        <end position="300"/>
    </location>
</feature>
<dbReference type="FunFam" id="3.40.190.10:FF:000055">
    <property type="entry name" value="Phosphate ABC transporter, phosphate-binding protein"/>
    <property type="match status" value="1"/>
</dbReference>
<dbReference type="OrthoDB" id="9790048at2"/>
<evidence type="ECO:0000313" key="12">
    <source>
        <dbReference type="EMBL" id="ANE48369.1"/>
    </source>
</evidence>
<keyword evidence="8 10" id="KW-0564">Palmitate</keyword>
<evidence type="ECO:0000256" key="8">
    <source>
        <dbReference type="ARBA" id="ARBA00023139"/>
    </source>
</evidence>
<dbReference type="STRING" id="1178515.SY83_21155"/>
<evidence type="ECO:0000256" key="4">
    <source>
        <dbReference type="ARBA" id="ARBA00011529"/>
    </source>
</evidence>
<dbReference type="NCBIfam" id="TIGR02136">
    <property type="entry name" value="ptsS_2"/>
    <property type="match status" value="1"/>
</dbReference>
<evidence type="ECO:0000259" key="11">
    <source>
        <dbReference type="Pfam" id="PF12849"/>
    </source>
</evidence>
<dbReference type="Pfam" id="PF12849">
    <property type="entry name" value="PBP_like_2"/>
    <property type="match status" value="1"/>
</dbReference>
<dbReference type="PATRIC" id="fig|1178515.4.peg.4285"/>
<evidence type="ECO:0000256" key="7">
    <source>
        <dbReference type="ARBA" id="ARBA00022729"/>
    </source>
</evidence>
<dbReference type="CDD" id="cd13654">
    <property type="entry name" value="PBP2_phosphate_like_2"/>
    <property type="match status" value="1"/>
</dbReference>
<keyword evidence="5 10" id="KW-0813">Transport</keyword>
<feature type="signal peptide" evidence="10">
    <location>
        <begin position="1"/>
        <end position="19"/>
    </location>
</feature>
<dbReference type="AlphaFoldDB" id="A0A172TMQ9"/>